<sequence>MEIFHGGWRRAVPYHHHLPVPATCTAPQIMAHSSDCTNSIQEESTDVNHATICNSRSSPFFVCLVVLLSSCTCPHGRNFK</sequence>
<dbReference type="Gramene" id="OB11G23840.1">
    <property type="protein sequence ID" value="OB11G23840.1"/>
    <property type="gene ID" value="OB11G23840"/>
</dbReference>
<protein>
    <submittedName>
        <fullName evidence="1">Uncharacterized protein</fullName>
    </submittedName>
</protein>
<organism evidence="1">
    <name type="scientific">Oryza brachyantha</name>
    <name type="common">malo sina</name>
    <dbReference type="NCBI Taxonomy" id="4533"/>
    <lineage>
        <taxon>Eukaryota</taxon>
        <taxon>Viridiplantae</taxon>
        <taxon>Streptophyta</taxon>
        <taxon>Embryophyta</taxon>
        <taxon>Tracheophyta</taxon>
        <taxon>Spermatophyta</taxon>
        <taxon>Magnoliopsida</taxon>
        <taxon>Liliopsida</taxon>
        <taxon>Poales</taxon>
        <taxon>Poaceae</taxon>
        <taxon>BOP clade</taxon>
        <taxon>Oryzoideae</taxon>
        <taxon>Oryzeae</taxon>
        <taxon>Oryzinae</taxon>
        <taxon>Oryza</taxon>
    </lineage>
</organism>
<dbReference type="AlphaFoldDB" id="J3N998"/>
<dbReference type="HOGENOM" id="CLU_2593604_0_0_1"/>
<reference evidence="1" key="2">
    <citation type="submission" date="2013-04" db="UniProtKB">
        <authorList>
            <consortium name="EnsemblPlants"/>
        </authorList>
    </citation>
    <scope>IDENTIFICATION</scope>
</reference>
<accession>J3N998</accession>
<reference evidence="1" key="1">
    <citation type="journal article" date="2013" name="Nat. Commun.">
        <title>Whole-genome sequencing of Oryza brachyantha reveals mechanisms underlying Oryza genome evolution.</title>
        <authorList>
            <person name="Chen J."/>
            <person name="Huang Q."/>
            <person name="Gao D."/>
            <person name="Wang J."/>
            <person name="Lang Y."/>
            <person name="Liu T."/>
            <person name="Li B."/>
            <person name="Bai Z."/>
            <person name="Luis Goicoechea J."/>
            <person name="Liang C."/>
            <person name="Chen C."/>
            <person name="Zhang W."/>
            <person name="Sun S."/>
            <person name="Liao Y."/>
            <person name="Zhang X."/>
            <person name="Yang L."/>
            <person name="Song C."/>
            <person name="Wang M."/>
            <person name="Shi J."/>
            <person name="Liu G."/>
            <person name="Liu J."/>
            <person name="Zhou H."/>
            <person name="Zhou W."/>
            <person name="Yu Q."/>
            <person name="An N."/>
            <person name="Chen Y."/>
            <person name="Cai Q."/>
            <person name="Wang B."/>
            <person name="Liu B."/>
            <person name="Min J."/>
            <person name="Huang Y."/>
            <person name="Wu H."/>
            <person name="Li Z."/>
            <person name="Zhang Y."/>
            <person name="Yin Y."/>
            <person name="Song W."/>
            <person name="Jiang J."/>
            <person name="Jackson S.A."/>
            <person name="Wing R.A."/>
            <person name="Wang J."/>
            <person name="Chen M."/>
        </authorList>
    </citation>
    <scope>NUCLEOTIDE SEQUENCE [LARGE SCALE GENOMIC DNA]</scope>
    <source>
        <strain evidence="1">cv. IRGC 101232</strain>
    </source>
</reference>
<dbReference type="EnsemblPlants" id="OB11G23840.1">
    <property type="protein sequence ID" value="OB11G23840.1"/>
    <property type="gene ID" value="OB11G23840"/>
</dbReference>
<name>J3N998_ORYBR</name>
<evidence type="ECO:0000313" key="2">
    <source>
        <dbReference type="Proteomes" id="UP000006038"/>
    </source>
</evidence>
<proteinExistence type="predicted"/>
<dbReference type="Proteomes" id="UP000006038">
    <property type="component" value="Chromosome 11"/>
</dbReference>
<evidence type="ECO:0000313" key="1">
    <source>
        <dbReference type="EnsemblPlants" id="OB11G23840.1"/>
    </source>
</evidence>
<keyword evidence="2" id="KW-1185">Reference proteome</keyword>